<comment type="caution">
    <text evidence="1">The sequence shown here is derived from an EMBL/GenBank/DDBJ whole genome shotgun (WGS) entry which is preliminary data.</text>
</comment>
<evidence type="ECO:0000313" key="2">
    <source>
        <dbReference type="Proteomes" id="UP000886501"/>
    </source>
</evidence>
<evidence type="ECO:0000313" key="1">
    <source>
        <dbReference type="EMBL" id="KAF9651585.1"/>
    </source>
</evidence>
<protein>
    <submittedName>
        <fullName evidence="1">D123-domain-containing protein</fullName>
    </submittedName>
</protein>
<reference evidence="1" key="2">
    <citation type="journal article" date="2020" name="Nat. Commun.">
        <title>Large-scale genome sequencing of mycorrhizal fungi provides insights into the early evolution of symbiotic traits.</title>
        <authorList>
            <person name="Miyauchi S."/>
            <person name="Kiss E."/>
            <person name="Kuo A."/>
            <person name="Drula E."/>
            <person name="Kohler A."/>
            <person name="Sanchez-Garcia M."/>
            <person name="Morin E."/>
            <person name="Andreopoulos B."/>
            <person name="Barry K.W."/>
            <person name="Bonito G."/>
            <person name="Buee M."/>
            <person name="Carver A."/>
            <person name="Chen C."/>
            <person name="Cichocki N."/>
            <person name="Clum A."/>
            <person name="Culley D."/>
            <person name="Crous P.W."/>
            <person name="Fauchery L."/>
            <person name="Girlanda M."/>
            <person name="Hayes R.D."/>
            <person name="Keri Z."/>
            <person name="LaButti K."/>
            <person name="Lipzen A."/>
            <person name="Lombard V."/>
            <person name="Magnuson J."/>
            <person name="Maillard F."/>
            <person name="Murat C."/>
            <person name="Nolan M."/>
            <person name="Ohm R.A."/>
            <person name="Pangilinan J."/>
            <person name="Pereira M.F."/>
            <person name="Perotto S."/>
            <person name="Peter M."/>
            <person name="Pfister S."/>
            <person name="Riley R."/>
            <person name="Sitrit Y."/>
            <person name="Stielow J.B."/>
            <person name="Szollosi G."/>
            <person name="Zifcakova L."/>
            <person name="Stursova M."/>
            <person name="Spatafora J.W."/>
            <person name="Tedersoo L."/>
            <person name="Vaario L.M."/>
            <person name="Yamada A."/>
            <person name="Yan M."/>
            <person name="Wang P."/>
            <person name="Xu J."/>
            <person name="Bruns T."/>
            <person name="Baldrian P."/>
            <person name="Vilgalys R."/>
            <person name="Dunand C."/>
            <person name="Henrissat B."/>
            <person name="Grigoriev I.V."/>
            <person name="Hibbett D."/>
            <person name="Nagy L.G."/>
            <person name="Martin F.M."/>
        </authorList>
    </citation>
    <scope>NUCLEOTIDE SEQUENCE</scope>
    <source>
        <strain evidence="1">P2</strain>
    </source>
</reference>
<keyword evidence="2" id="KW-1185">Reference proteome</keyword>
<dbReference type="Proteomes" id="UP000886501">
    <property type="component" value="Unassembled WGS sequence"/>
</dbReference>
<organism evidence="1 2">
    <name type="scientific">Thelephora ganbajun</name>
    <name type="common">Ganba fungus</name>
    <dbReference type="NCBI Taxonomy" id="370292"/>
    <lineage>
        <taxon>Eukaryota</taxon>
        <taxon>Fungi</taxon>
        <taxon>Dikarya</taxon>
        <taxon>Basidiomycota</taxon>
        <taxon>Agaricomycotina</taxon>
        <taxon>Agaricomycetes</taxon>
        <taxon>Thelephorales</taxon>
        <taxon>Thelephoraceae</taxon>
        <taxon>Thelephora</taxon>
    </lineage>
</organism>
<accession>A0ACB6ZQ96</accession>
<gene>
    <name evidence="1" type="ORF">BDM02DRAFT_3154193</name>
</gene>
<reference evidence="1" key="1">
    <citation type="submission" date="2019-10" db="EMBL/GenBank/DDBJ databases">
        <authorList>
            <consortium name="DOE Joint Genome Institute"/>
            <person name="Kuo A."/>
            <person name="Miyauchi S."/>
            <person name="Kiss E."/>
            <person name="Drula E."/>
            <person name="Kohler A."/>
            <person name="Sanchez-Garcia M."/>
            <person name="Andreopoulos B."/>
            <person name="Barry K.W."/>
            <person name="Bonito G."/>
            <person name="Buee M."/>
            <person name="Carver A."/>
            <person name="Chen C."/>
            <person name="Cichocki N."/>
            <person name="Clum A."/>
            <person name="Culley D."/>
            <person name="Crous P.W."/>
            <person name="Fauchery L."/>
            <person name="Girlanda M."/>
            <person name="Hayes R."/>
            <person name="Keri Z."/>
            <person name="Labutti K."/>
            <person name="Lipzen A."/>
            <person name="Lombard V."/>
            <person name="Magnuson J."/>
            <person name="Maillard F."/>
            <person name="Morin E."/>
            <person name="Murat C."/>
            <person name="Nolan M."/>
            <person name="Ohm R."/>
            <person name="Pangilinan J."/>
            <person name="Pereira M."/>
            <person name="Perotto S."/>
            <person name="Peter M."/>
            <person name="Riley R."/>
            <person name="Sitrit Y."/>
            <person name="Stielow B."/>
            <person name="Szollosi G."/>
            <person name="Zifcakova L."/>
            <person name="Stursova M."/>
            <person name="Spatafora J.W."/>
            <person name="Tedersoo L."/>
            <person name="Vaario L.-M."/>
            <person name="Yamada A."/>
            <person name="Yan M."/>
            <person name="Wang P."/>
            <person name="Xu J."/>
            <person name="Bruns T."/>
            <person name="Baldrian P."/>
            <person name="Vilgalys R."/>
            <person name="Henrissat B."/>
            <person name="Grigoriev I.V."/>
            <person name="Hibbett D."/>
            <person name="Nagy L.G."/>
            <person name="Martin F.M."/>
        </authorList>
    </citation>
    <scope>NUCLEOTIDE SEQUENCE</scope>
    <source>
        <strain evidence="1">P2</strain>
    </source>
</reference>
<dbReference type="EMBL" id="MU117974">
    <property type="protein sequence ID" value="KAF9651585.1"/>
    <property type="molecule type" value="Genomic_DNA"/>
</dbReference>
<proteinExistence type="predicted"/>
<name>A0ACB6ZQ96_THEGA</name>
<sequence length="337" mass="38683">MPTAIHPQAVFPPFTPDSILAFQFSSWYPRFKRISIKSTIIRPLEDSFREYLNSDGVFVPEGSENCPSESTLSDNGDETDDSASEPDSEYGIEHFAFPDLDDKIRQAISEYGAVFPKLNFSSPRDAAWVLPMSSPLRCTSPADVYLLLKSSDFISHDLDPETTFQYCEERPQAYELELVLRKWYPVDRVREFRCFVRQETLLGISQRDPNYYPFLNERDMERRITEAISQVWEGNVKGNWEPTRGNYTFDVLLTRDLKRCHIVDFNPYGPNTDPLLFTYDELLALVIDSPAHPAAASNVPIHQHNMVPFEALSLSSGRNIEEFAEAWKDEIRASTKD</sequence>